<reference evidence="2 3" key="1">
    <citation type="submission" date="2018-12" db="EMBL/GenBank/DDBJ databases">
        <authorList>
            <consortium name="Pathogen Informatics"/>
        </authorList>
    </citation>
    <scope>NUCLEOTIDE SEQUENCE [LARGE SCALE GENOMIC DNA]</scope>
    <source>
        <strain evidence="2 3">NCTC11075</strain>
    </source>
</reference>
<dbReference type="InterPro" id="IPR042186">
    <property type="entry name" value="FimD_plug_dom"/>
</dbReference>
<protein>
    <submittedName>
        <fullName evidence="2">Fimbrial usher protein</fullName>
    </submittedName>
</protein>
<dbReference type="Gene3D" id="2.60.40.2070">
    <property type="match status" value="1"/>
</dbReference>
<evidence type="ECO:0000313" key="2">
    <source>
        <dbReference type="EMBL" id="VEB91907.1"/>
    </source>
</evidence>
<dbReference type="PANTHER" id="PTHR30451:SF8">
    <property type="entry name" value="FIMBRIAL USHER PROTEIN"/>
    <property type="match status" value="1"/>
</dbReference>
<gene>
    <name evidence="2" type="primary">htrE_6</name>
    <name evidence="2" type="ORF">NCTC11075_03159</name>
</gene>
<dbReference type="EMBL" id="LR134204">
    <property type="protein sequence ID" value="VEB91907.1"/>
    <property type="molecule type" value="Genomic_DNA"/>
</dbReference>
<dbReference type="GO" id="GO:0015473">
    <property type="term" value="F:fimbrial usher porin activity"/>
    <property type="evidence" value="ECO:0007669"/>
    <property type="project" value="InterPro"/>
</dbReference>
<dbReference type="PANTHER" id="PTHR30451">
    <property type="entry name" value="OUTER MEMBRANE USHER PROTEIN"/>
    <property type="match status" value="1"/>
</dbReference>
<dbReference type="InterPro" id="IPR025949">
    <property type="entry name" value="PapC-like_C"/>
</dbReference>
<dbReference type="InterPro" id="IPR043142">
    <property type="entry name" value="PapC-like_C_sf"/>
</dbReference>
<evidence type="ECO:0000259" key="1">
    <source>
        <dbReference type="Pfam" id="PF13953"/>
    </source>
</evidence>
<dbReference type="GO" id="GO:0009279">
    <property type="term" value="C:cell outer membrane"/>
    <property type="evidence" value="ECO:0007669"/>
    <property type="project" value="TreeGrafter"/>
</dbReference>
<proteinExistence type="predicted"/>
<organism evidence="2 3">
    <name type="scientific">Citrobacter koseri</name>
    <name type="common">Citrobacter diversus</name>
    <dbReference type="NCBI Taxonomy" id="545"/>
    <lineage>
        <taxon>Bacteria</taxon>
        <taxon>Pseudomonadati</taxon>
        <taxon>Pseudomonadota</taxon>
        <taxon>Gammaproteobacteria</taxon>
        <taxon>Enterobacterales</taxon>
        <taxon>Enterobacteriaceae</taxon>
        <taxon>Citrobacter</taxon>
    </lineage>
</organism>
<accession>A0A3S4M6K1</accession>
<evidence type="ECO:0000313" key="3">
    <source>
        <dbReference type="Proteomes" id="UP000270272"/>
    </source>
</evidence>
<dbReference type="Proteomes" id="UP000270272">
    <property type="component" value="Chromosome"/>
</dbReference>
<dbReference type="Gene3D" id="2.60.40.2610">
    <property type="entry name" value="Outer membrane usher protein FimD, plug domain"/>
    <property type="match status" value="1"/>
</dbReference>
<dbReference type="Pfam" id="PF13953">
    <property type="entry name" value="PapC_C"/>
    <property type="match status" value="1"/>
</dbReference>
<sequence>MAAGGDNDSNTNYSAALSGGIVAHDDGVTFSPYPVADTYAITQLDKPVAGIEIVTSRGPVWTDKWGQAVVPSLTPFHESTLELNTQSLPGNLDVNNGRTAIKASHGAVAKWQFTTLSQRRVLLSVMRADGTPLPKGVSIVNDAGEYITSAPEDGLIFLNDISASHQLYAKVDGGRCKLELHPAGSRSAEILRGDKREMSLMKTGSWLHETP</sequence>
<feature type="domain" description="PapC-like C-terminal" evidence="1">
    <location>
        <begin position="122"/>
        <end position="180"/>
    </location>
</feature>
<dbReference type="Pfam" id="PF00577">
    <property type="entry name" value="Usher"/>
    <property type="match status" value="1"/>
</dbReference>
<dbReference type="InterPro" id="IPR000015">
    <property type="entry name" value="Fimb_usher"/>
</dbReference>
<name>A0A3S4M6K1_CITKO</name>
<dbReference type="GO" id="GO:0009297">
    <property type="term" value="P:pilus assembly"/>
    <property type="evidence" value="ECO:0007669"/>
    <property type="project" value="InterPro"/>
</dbReference>
<dbReference type="AlphaFoldDB" id="A0A3S4M6K1"/>